<proteinExistence type="predicted"/>
<protein>
    <submittedName>
        <fullName evidence="1">Uncharacterized protein</fullName>
    </submittedName>
</protein>
<evidence type="ECO:0000313" key="1">
    <source>
        <dbReference type="EMBL" id="KAH6936777.1"/>
    </source>
</evidence>
<sequence length="112" mass="12921">MSTEVVLRARRSNRDRQKRPWHCTLDDEVKHSTSEAARFEDLNDVIGKLQAFRNMNFALGFPAYPGHTLPKIAQLWHPKHIGNLPSQLQVPSQLESGDRLQRVRKKGLPQKE</sequence>
<gene>
    <name evidence="1" type="ORF">HPB50_021520</name>
</gene>
<accession>A0ACB7SRU7</accession>
<keyword evidence="2" id="KW-1185">Reference proteome</keyword>
<name>A0ACB7SRU7_HYAAI</name>
<reference evidence="1" key="1">
    <citation type="submission" date="2020-05" db="EMBL/GenBank/DDBJ databases">
        <title>Large-scale comparative analyses of tick genomes elucidate their genetic diversity and vector capacities.</title>
        <authorList>
            <person name="Jia N."/>
            <person name="Wang J."/>
            <person name="Shi W."/>
            <person name="Du L."/>
            <person name="Sun Y."/>
            <person name="Zhan W."/>
            <person name="Jiang J."/>
            <person name="Wang Q."/>
            <person name="Zhang B."/>
            <person name="Ji P."/>
            <person name="Sakyi L.B."/>
            <person name="Cui X."/>
            <person name="Yuan T."/>
            <person name="Jiang B."/>
            <person name="Yang W."/>
            <person name="Lam T.T.-Y."/>
            <person name="Chang Q."/>
            <person name="Ding S."/>
            <person name="Wang X."/>
            <person name="Zhu J."/>
            <person name="Ruan X."/>
            <person name="Zhao L."/>
            <person name="Wei J."/>
            <person name="Que T."/>
            <person name="Du C."/>
            <person name="Cheng J."/>
            <person name="Dai P."/>
            <person name="Han X."/>
            <person name="Huang E."/>
            <person name="Gao Y."/>
            <person name="Liu J."/>
            <person name="Shao H."/>
            <person name="Ye R."/>
            <person name="Li L."/>
            <person name="Wei W."/>
            <person name="Wang X."/>
            <person name="Wang C."/>
            <person name="Yang T."/>
            <person name="Huo Q."/>
            <person name="Li W."/>
            <person name="Guo W."/>
            <person name="Chen H."/>
            <person name="Zhou L."/>
            <person name="Ni X."/>
            <person name="Tian J."/>
            <person name="Zhou Y."/>
            <person name="Sheng Y."/>
            <person name="Liu T."/>
            <person name="Pan Y."/>
            <person name="Xia L."/>
            <person name="Li J."/>
            <person name="Zhao F."/>
            <person name="Cao W."/>
        </authorList>
    </citation>
    <scope>NUCLEOTIDE SEQUENCE</scope>
    <source>
        <strain evidence="1">Hyas-2018</strain>
    </source>
</reference>
<evidence type="ECO:0000313" key="2">
    <source>
        <dbReference type="Proteomes" id="UP000821845"/>
    </source>
</evidence>
<comment type="caution">
    <text evidence="1">The sequence shown here is derived from an EMBL/GenBank/DDBJ whole genome shotgun (WGS) entry which is preliminary data.</text>
</comment>
<dbReference type="Proteomes" id="UP000821845">
    <property type="component" value="Chromosome 3"/>
</dbReference>
<organism evidence="1 2">
    <name type="scientific">Hyalomma asiaticum</name>
    <name type="common">Tick</name>
    <dbReference type="NCBI Taxonomy" id="266040"/>
    <lineage>
        <taxon>Eukaryota</taxon>
        <taxon>Metazoa</taxon>
        <taxon>Ecdysozoa</taxon>
        <taxon>Arthropoda</taxon>
        <taxon>Chelicerata</taxon>
        <taxon>Arachnida</taxon>
        <taxon>Acari</taxon>
        <taxon>Parasitiformes</taxon>
        <taxon>Ixodida</taxon>
        <taxon>Ixodoidea</taxon>
        <taxon>Ixodidae</taxon>
        <taxon>Hyalomminae</taxon>
        <taxon>Hyalomma</taxon>
    </lineage>
</organism>
<dbReference type="EMBL" id="CM023483">
    <property type="protein sequence ID" value="KAH6936777.1"/>
    <property type="molecule type" value="Genomic_DNA"/>
</dbReference>